<dbReference type="AlphaFoldDB" id="A0A158JZI1"/>
<dbReference type="EMBL" id="FCOK02000152">
    <property type="protein sequence ID" value="SAL74287.1"/>
    <property type="molecule type" value="Genomic_DNA"/>
</dbReference>
<protein>
    <submittedName>
        <fullName evidence="1">Uncharacterized protein</fullName>
    </submittedName>
</protein>
<dbReference type="RefSeq" id="WP_062093134.1">
    <property type="nucleotide sequence ID" value="NZ_FCOK02000152.1"/>
</dbReference>
<dbReference type="OrthoDB" id="9256151at2"/>
<name>A0A158JZI1_9BURK</name>
<evidence type="ECO:0000313" key="1">
    <source>
        <dbReference type="EMBL" id="SAL74287.1"/>
    </source>
</evidence>
<accession>A0A158JZI1</accession>
<gene>
    <name evidence="1" type="ORF">AWB69_09161</name>
</gene>
<reference evidence="1 2" key="1">
    <citation type="submission" date="2016-01" db="EMBL/GenBank/DDBJ databases">
        <authorList>
            <person name="Oliw E.H."/>
        </authorList>
    </citation>
    <scope>NUCLEOTIDE SEQUENCE [LARGE SCALE GENOMIC DNA]</scope>
    <source>
        <strain evidence="1">LMG 27134</strain>
    </source>
</reference>
<proteinExistence type="predicted"/>
<organism evidence="1 2">
    <name type="scientific">Caballeronia udeis</name>
    <dbReference type="NCBI Taxonomy" id="1232866"/>
    <lineage>
        <taxon>Bacteria</taxon>
        <taxon>Pseudomonadati</taxon>
        <taxon>Pseudomonadota</taxon>
        <taxon>Betaproteobacteria</taxon>
        <taxon>Burkholderiales</taxon>
        <taxon>Burkholderiaceae</taxon>
        <taxon>Caballeronia</taxon>
    </lineage>
</organism>
<dbReference type="Proteomes" id="UP000054683">
    <property type="component" value="Unassembled WGS sequence"/>
</dbReference>
<sequence>MYREEDIVHENGKVFVLRDRRQKSYAVCVSGTTHSTVESAYSLDSDGLSLAVARCDYLARRAA</sequence>
<evidence type="ECO:0000313" key="2">
    <source>
        <dbReference type="Proteomes" id="UP000054683"/>
    </source>
</evidence>